<feature type="transmembrane region" description="Helical" evidence="1">
    <location>
        <begin position="34"/>
        <end position="53"/>
    </location>
</feature>
<sequence>MRQITLWRTSVTYECPYCLATLERRTSKWERRGLFFASASLFMASSIAIWAQFEPSLVKQGLFGNVQGLLYAISVIAYLLLLIAIFHGRRYFLKP</sequence>
<keyword evidence="1" id="KW-0472">Membrane</keyword>
<reference evidence="2" key="1">
    <citation type="submission" date="2021-03" db="EMBL/GenBank/DDBJ databases">
        <title>Ottowia sp. 27C isolated from the cloaca of a Giant Asian pond turtle (Heosemys grandis).</title>
        <authorList>
            <person name="Spergser J."/>
            <person name="Busse H.-J."/>
        </authorList>
    </citation>
    <scope>NUCLEOTIDE SEQUENCE</scope>
    <source>
        <strain evidence="2">27C</strain>
    </source>
</reference>
<keyword evidence="1" id="KW-0812">Transmembrane</keyword>
<evidence type="ECO:0000256" key="1">
    <source>
        <dbReference type="SAM" id="Phobius"/>
    </source>
</evidence>
<evidence type="ECO:0000313" key="2">
    <source>
        <dbReference type="EMBL" id="QTD46616.1"/>
    </source>
</evidence>
<name>A0A975CK92_9BURK</name>
<dbReference type="RefSeq" id="WP_208010515.1">
    <property type="nucleotide sequence ID" value="NZ_CP071796.1"/>
</dbReference>
<gene>
    <name evidence="2" type="ORF">J1M35_06995</name>
</gene>
<proteinExistence type="predicted"/>
<organism evidence="2 3">
    <name type="scientific">Ottowia testudinis</name>
    <dbReference type="NCBI Taxonomy" id="2816950"/>
    <lineage>
        <taxon>Bacteria</taxon>
        <taxon>Pseudomonadati</taxon>
        <taxon>Pseudomonadota</taxon>
        <taxon>Betaproteobacteria</taxon>
        <taxon>Burkholderiales</taxon>
        <taxon>Comamonadaceae</taxon>
        <taxon>Ottowia</taxon>
    </lineage>
</organism>
<accession>A0A975CK92</accession>
<dbReference type="Proteomes" id="UP000663903">
    <property type="component" value="Chromosome"/>
</dbReference>
<dbReference type="EMBL" id="CP071796">
    <property type="protein sequence ID" value="QTD46616.1"/>
    <property type="molecule type" value="Genomic_DNA"/>
</dbReference>
<dbReference type="KEGG" id="otd:J1M35_06995"/>
<protein>
    <submittedName>
        <fullName evidence="2">Uncharacterized protein</fullName>
    </submittedName>
</protein>
<dbReference type="AlphaFoldDB" id="A0A975CK92"/>
<feature type="transmembrane region" description="Helical" evidence="1">
    <location>
        <begin position="68"/>
        <end position="86"/>
    </location>
</feature>
<keyword evidence="1" id="KW-1133">Transmembrane helix</keyword>
<evidence type="ECO:0000313" key="3">
    <source>
        <dbReference type="Proteomes" id="UP000663903"/>
    </source>
</evidence>
<keyword evidence="3" id="KW-1185">Reference proteome</keyword>